<dbReference type="SMART" id="SM00354">
    <property type="entry name" value="HTH_LACI"/>
    <property type="match status" value="1"/>
</dbReference>
<dbReference type="SUPFAM" id="SSF47413">
    <property type="entry name" value="lambda repressor-like DNA-binding domains"/>
    <property type="match status" value="1"/>
</dbReference>
<dbReference type="Proteomes" id="UP000681315">
    <property type="component" value="Unassembled WGS sequence"/>
</dbReference>
<gene>
    <name evidence="5" type="ORF">J4051_13650</name>
</gene>
<evidence type="ECO:0000256" key="3">
    <source>
        <dbReference type="ARBA" id="ARBA00023163"/>
    </source>
</evidence>
<dbReference type="EMBL" id="JAGEVG010000016">
    <property type="protein sequence ID" value="MBO3099321.1"/>
    <property type="molecule type" value="Genomic_DNA"/>
</dbReference>
<dbReference type="CDD" id="cd06267">
    <property type="entry name" value="PBP1_LacI_sugar_binding-like"/>
    <property type="match status" value="1"/>
</dbReference>
<proteinExistence type="predicted"/>
<dbReference type="Pfam" id="PF00532">
    <property type="entry name" value="Peripla_BP_1"/>
    <property type="match status" value="1"/>
</dbReference>
<dbReference type="RefSeq" id="WP_208234438.1">
    <property type="nucleotide sequence ID" value="NZ_JAGEVG010000016.1"/>
</dbReference>
<keyword evidence="3" id="KW-0804">Transcription</keyword>
<dbReference type="PANTHER" id="PTHR30146">
    <property type="entry name" value="LACI-RELATED TRANSCRIPTIONAL REPRESSOR"/>
    <property type="match status" value="1"/>
</dbReference>
<dbReference type="GO" id="GO:0003677">
    <property type="term" value="F:DNA binding"/>
    <property type="evidence" value="ECO:0007669"/>
    <property type="project" value="UniProtKB-KW"/>
</dbReference>
<evidence type="ECO:0000259" key="4">
    <source>
        <dbReference type="PROSITE" id="PS50932"/>
    </source>
</evidence>
<sequence length="343" mass="38547">MSPDKITIHDIARILNVDSSTVSRALNDSPRVTEKTKNRIIAKAHELGYQRNDLASNLRKNKTNTLGVIVPRISRHFFSSAIAGIEETSYNLGYNVIICQSLEQLEREHNNINTLVANRVDGVLVSISMETKNYEHFEGLRKRKIPFVFFDRHLDIPDTSSVLIDDFQAGFDATEHLIIKGCEKIAHFSGPMHLEIYKNRCEGYKAALLKHDMEFSEELIFSSRLMEQDGVDNVNKIIELPYKVDGIFSANDVAAISALQQLKRNGYKIPEDIAIVGFSNEGISAVIEPSLTTINQPGFDIGKRAAELLISQITNSNKNFINEKIVIQASLVERDSSQHNMAF</sequence>
<dbReference type="InterPro" id="IPR000843">
    <property type="entry name" value="HTH_LacI"/>
</dbReference>
<comment type="caution">
    <text evidence="5">The sequence shown here is derived from an EMBL/GenBank/DDBJ whole genome shotgun (WGS) entry which is preliminary data.</text>
</comment>
<keyword evidence="6" id="KW-1185">Reference proteome</keyword>
<dbReference type="InterPro" id="IPR010982">
    <property type="entry name" value="Lambda_DNA-bd_dom_sf"/>
</dbReference>
<protein>
    <submittedName>
        <fullName evidence="5">LacI family DNA-binding transcriptional regulator</fullName>
    </submittedName>
</protein>
<evidence type="ECO:0000313" key="5">
    <source>
        <dbReference type="EMBL" id="MBO3099321.1"/>
    </source>
</evidence>
<reference evidence="5 6" key="1">
    <citation type="submission" date="2021-03" db="EMBL/GenBank/DDBJ databases">
        <title>Gelidibacter sp. nov., isolated from costal sediment.</title>
        <authorList>
            <person name="Lun K.-Y."/>
        </authorList>
    </citation>
    <scope>NUCLEOTIDE SEQUENCE [LARGE SCALE GENOMIC DNA]</scope>
    <source>
        <strain evidence="5 6">DF109</strain>
    </source>
</reference>
<dbReference type="Gene3D" id="1.10.260.40">
    <property type="entry name" value="lambda repressor-like DNA-binding domains"/>
    <property type="match status" value="1"/>
</dbReference>
<dbReference type="InterPro" id="IPR028082">
    <property type="entry name" value="Peripla_BP_I"/>
</dbReference>
<evidence type="ECO:0000313" key="6">
    <source>
        <dbReference type="Proteomes" id="UP000681315"/>
    </source>
</evidence>
<dbReference type="CDD" id="cd01392">
    <property type="entry name" value="HTH_LacI"/>
    <property type="match status" value="1"/>
</dbReference>
<dbReference type="Pfam" id="PF00356">
    <property type="entry name" value="LacI"/>
    <property type="match status" value="1"/>
</dbReference>
<dbReference type="SUPFAM" id="SSF53822">
    <property type="entry name" value="Periplasmic binding protein-like I"/>
    <property type="match status" value="1"/>
</dbReference>
<keyword evidence="1" id="KW-0805">Transcription regulation</keyword>
<dbReference type="Gene3D" id="3.40.50.2300">
    <property type="match status" value="2"/>
</dbReference>
<evidence type="ECO:0000256" key="2">
    <source>
        <dbReference type="ARBA" id="ARBA00023125"/>
    </source>
</evidence>
<evidence type="ECO:0000256" key="1">
    <source>
        <dbReference type="ARBA" id="ARBA00023015"/>
    </source>
</evidence>
<name>A0ABS3SVG9_9FLAO</name>
<accession>A0ABS3SVG9</accession>
<dbReference type="PANTHER" id="PTHR30146:SF109">
    <property type="entry name" value="HTH-TYPE TRANSCRIPTIONAL REGULATOR GALS"/>
    <property type="match status" value="1"/>
</dbReference>
<keyword evidence="2 5" id="KW-0238">DNA-binding</keyword>
<dbReference type="PROSITE" id="PS50932">
    <property type="entry name" value="HTH_LACI_2"/>
    <property type="match status" value="1"/>
</dbReference>
<organism evidence="5 6">
    <name type="scientific">Gelidibacter pelagius</name>
    <dbReference type="NCBI Taxonomy" id="2819985"/>
    <lineage>
        <taxon>Bacteria</taxon>
        <taxon>Pseudomonadati</taxon>
        <taxon>Bacteroidota</taxon>
        <taxon>Flavobacteriia</taxon>
        <taxon>Flavobacteriales</taxon>
        <taxon>Flavobacteriaceae</taxon>
        <taxon>Gelidibacter</taxon>
    </lineage>
</organism>
<dbReference type="InterPro" id="IPR001761">
    <property type="entry name" value="Peripla_BP/Lac1_sug-bd_dom"/>
</dbReference>
<feature type="domain" description="HTH lacI-type" evidence="4">
    <location>
        <begin position="6"/>
        <end position="60"/>
    </location>
</feature>